<sequence>MIRNILAAALCAALSAVAGLGLLLHRERQAGAALAQDNAALDVALTGCSARVLAITRDKESDHAIDQLPDFDLRHVPDHWLR</sequence>
<evidence type="ECO:0000313" key="2">
    <source>
        <dbReference type="Proteomes" id="UP000199093"/>
    </source>
</evidence>
<dbReference type="Proteomes" id="UP000199093">
    <property type="component" value="Unassembled WGS sequence"/>
</dbReference>
<reference evidence="1 2" key="1">
    <citation type="submission" date="2016-10" db="EMBL/GenBank/DDBJ databases">
        <authorList>
            <person name="de Groot N.N."/>
        </authorList>
    </citation>
    <scope>NUCLEOTIDE SEQUENCE [LARGE SCALE GENOMIC DNA]</scope>
    <source>
        <strain evidence="1 2">DSM 26424</strain>
    </source>
</reference>
<evidence type="ECO:0000313" key="1">
    <source>
        <dbReference type="EMBL" id="SDI56059.1"/>
    </source>
</evidence>
<dbReference type="EMBL" id="FNEJ01000006">
    <property type="protein sequence ID" value="SDI56059.1"/>
    <property type="molecule type" value="Genomic_DNA"/>
</dbReference>
<protein>
    <submittedName>
        <fullName evidence="1">Uncharacterized protein</fullName>
    </submittedName>
</protein>
<dbReference type="OrthoDB" id="7888171at2"/>
<dbReference type="AlphaFoldDB" id="A0A1G8LK06"/>
<dbReference type="RefSeq" id="WP_089845984.1">
    <property type="nucleotide sequence ID" value="NZ_FNEJ01000006.1"/>
</dbReference>
<accession>A0A1G8LK06</accession>
<proteinExistence type="predicted"/>
<dbReference type="STRING" id="555512.SAMN04487993_1006212"/>
<name>A0A1G8LK06_9RHOB</name>
<organism evidence="1 2">
    <name type="scientific">Salipiger marinus</name>
    <dbReference type="NCBI Taxonomy" id="555512"/>
    <lineage>
        <taxon>Bacteria</taxon>
        <taxon>Pseudomonadati</taxon>
        <taxon>Pseudomonadota</taxon>
        <taxon>Alphaproteobacteria</taxon>
        <taxon>Rhodobacterales</taxon>
        <taxon>Roseobacteraceae</taxon>
        <taxon>Salipiger</taxon>
    </lineage>
</organism>
<keyword evidence="2" id="KW-1185">Reference proteome</keyword>
<gene>
    <name evidence="1" type="ORF">SAMN04487993_1006212</name>
</gene>